<dbReference type="GO" id="GO:0005886">
    <property type="term" value="C:plasma membrane"/>
    <property type="evidence" value="ECO:0007669"/>
    <property type="project" value="TreeGrafter"/>
</dbReference>
<feature type="transmembrane region" description="Helical" evidence="2">
    <location>
        <begin position="353"/>
        <end position="370"/>
    </location>
</feature>
<evidence type="ECO:0000259" key="3">
    <source>
        <dbReference type="PROSITE" id="PS50031"/>
    </source>
</evidence>
<dbReference type="GO" id="GO:0016197">
    <property type="term" value="P:endosomal transport"/>
    <property type="evidence" value="ECO:0007669"/>
    <property type="project" value="TreeGrafter"/>
</dbReference>
<evidence type="ECO:0000259" key="4">
    <source>
        <dbReference type="PROSITE" id="PS50222"/>
    </source>
</evidence>
<dbReference type="CDD" id="cd00052">
    <property type="entry name" value="EH"/>
    <property type="match status" value="1"/>
</dbReference>
<comment type="caution">
    <text evidence="5">The sequence shown here is derived from an EMBL/GenBank/DDBJ whole genome shotgun (WGS) entry which is preliminary data.</text>
</comment>
<dbReference type="SUPFAM" id="SSF47473">
    <property type="entry name" value="EF-hand"/>
    <property type="match status" value="1"/>
</dbReference>
<dbReference type="PROSITE" id="PS00018">
    <property type="entry name" value="EF_HAND_1"/>
    <property type="match status" value="1"/>
</dbReference>
<proteinExistence type="predicted"/>
<evidence type="ECO:0000256" key="1">
    <source>
        <dbReference type="ARBA" id="ARBA00022837"/>
    </source>
</evidence>
<dbReference type="Gene3D" id="1.10.238.10">
    <property type="entry name" value="EF-hand"/>
    <property type="match status" value="1"/>
</dbReference>
<evidence type="ECO:0000256" key="2">
    <source>
        <dbReference type="SAM" id="Phobius"/>
    </source>
</evidence>
<feature type="domain" description="EF-hand" evidence="4">
    <location>
        <begin position="290"/>
        <end position="325"/>
    </location>
</feature>
<dbReference type="Gene3D" id="3.40.50.300">
    <property type="entry name" value="P-loop containing nucleotide triphosphate hydrolases"/>
    <property type="match status" value="1"/>
</dbReference>
<dbReference type="InterPro" id="IPR000261">
    <property type="entry name" value="EH_dom"/>
</dbReference>
<keyword evidence="2" id="KW-1133">Transmembrane helix</keyword>
<dbReference type="InterPro" id="IPR040990">
    <property type="entry name" value="DUF5600"/>
</dbReference>
<keyword evidence="6" id="KW-1185">Reference proteome</keyword>
<dbReference type="InterPro" id="IPR011992">
    <property type="entry name" value="EF-hand-dom_pair"/>
</dbReference>
<keyword evidence="1" id="KW-0106">Calcium</keyword>
<evidence type="ECO:0000313" key="6">
    <source>
        <dbReference type="Proteomes" id="UP000023152"/>
    </source>
</evidence>
<sequence length="412" mass="48240">MLKGHDDKIRCVLNKSDAVNNQALLRVYGALMWSLGKVFKTPEVLRVYVGSFWDQPYVNDHNTELFDSEADDLLNDLKSLPRHSATRKVSRYQSFRHLRKFREGVNKLNLINEFVKRTRQLRVHCIIIEHMRKQFGIFGKEKKQQQLLNNLKTEFVNIAKEDKLSLHDFPNPDKFKEVLQKFDIFKFPKFHKKWREGLDEVLNERVPALIRKLPSSNATEMTEDDAKRSQTTLNPFDLDTSSDARLNPSKTWAINATLKAKYDTKFYSLSIQSGKASAFEIRNIMMQSGLSVEVLKTVWNLADIDQDGKMDHEEFALCMYLVDIVKRGNKLPPTLPIHLIPPGKRNLNLNSSLLYFILFYFLLLSLALHRPFQERVIMYSFTTYTFINAMVLIKFISFNKKDIFQMKKRFKT</sequence>
<dbReference type="Proteomes" id="UP000023152">
    <property type="component" value="Unassembled WGS sequence"/>
</dbReference>
<dbReference type="SMART" id="SM00027">
    <property type="entry name" value="EH"/>
    <property type="match status" value="1"/>
</dbReference>
<keyword evidence="2" id="KW-0812">Transmembrane</keyword>
<feature type="transmembrane region" description="Helical" evidence="2">
    <location>
        <begin position="376"/>
        <end position="398"/>
    </location>
</feature>
<organism evidence="5 6">
    <name type="scientific">Reticulomyxa filosa</name>
    <dbReference type="NCBI Taxonomy" id="46433"/>
    <lineage>
        <taxon>Eukaryota</taxon>
        <taxon>Sar</taxon>
        <taxon>Rhizaria</taxon>
        <taxon>Retaria</taxon>
        <taxon>Foraminifera</taxon>
        <taxon>Monothalamids</taxon>
        <taxon>Reticulomyxidae</taxon>
        <taxon>Reticulomyxa</taxon>
    </lineage>
</organism>
<dbReference type="GO" id="GO:0060090">
    <property type="term" value="F:molecular adaptor activity"/>
    <property type="evidence" value="ECO:0007669"/>
    <property type="project" value="TreeGrafter"/>
</dbReference>
<dbReference type="GO" id="GO:0006897">
    <property type="term" value="P:endocytosis"/>
    <property type="evidence" value="ECO:0007669"/>
    <property type="project" value="TreeGrafter"/>
</dbReference>
<dbReference type="GO" id="GO:0005509">
    <property type="term" value="F:calcium ion binding"/>
    <property type="evidence" value="ECO:0007669"/>
    <property type="project" value="InterPro"/>
</dbReference>
<dbReference type="OMA" id="ATEMTED"/>
<evidence type="ECO:0000313" key="5">
    <source>
        <dbReference type="EMBL" id="ETO05470.1"/>
    </source>
</evidence>
<dbReference type="PANTHER" id="PTHR11216:SF170">
    <property type="entry name" value="DYNAMIN ASSOCIATED PROTEIN 160, ISOFORM D"/>
    <property type="match status" value="1"/>
</dbReference>
<dbReference type="Gene3D" id="1.10.268.20">
    <property type="match status" value="1"/>
</dbReference>
<dbReference type="OrthoDB" id="1716625at2759"/>
<dbReference type="PROSITE" id="PS50031">
    <property type="entry name" value="EH"/>
    <property type="match status" value="1"/>
</dbReference>
<gene>
    <name evidence="5" type="ORF">RFI_31925</name>
</gene>
<dbReference type="Pfam" id="PF12763">
    <property type="entry name" value="EH"/>
    <property type="match status" value="1"/>
</dbReference>
<dbReference type="InterPro" id="IPR002048">
    <property type="entry name" value="EF_hand_dom"/>
</dbReference>
<dbReference type="EMBL" id="ASPP01028083">
    <property type="protein sequence ID" value="ETO05470.1"/>
    <property type="molecule type" value="Genomic_DNA"/>
</dbReference>
<name>X6LXM2_RETFI</name>
<accession>X6LXM2</accession>
<feature type="domain" description="EH" evidence="3">
    <location>
        <begin position="258"/>
        <end position="346"/>
    </location>
</feature>
<dbReference type="Pfam" id="PF18150">
    <property type="entry name" value="DUF5600"/>
    <property type="match status" value="1"/>
</dbReference>
<dbReference type="InterPro" id="IPR018247">
    <property type="entry name" value="EF_Hand_1_Ca_BS"/>
</dbReference>
<dbReference type="InterPro" id="IPR027417">
    <property type="entry name" value="P-loop_NTPase"/>
</dbReference>
<dbReference type="PROSITE" id="PS50222">
    <property type="entry name" value="EF_HAND_2"/>
    <property type="match status" value="1"/>
</dbReference>
<dbReference type="PANTHER" id="PTHR11216">
    <property type="entry name" value="EH DOMAIN"/>
    <property type="match status" value="1"/>
</dbReference>
<reference evidence="5 6" key="1">
    <citation type="journal article" date="2013" name="Curr. Biol.">
        <title>The Genome of the Foraminiferan Reticulomyxa filosa.</title>
        <authorList>
            <person name="Glockner G."/>
            <person name="Hulsmann N."/>
            <person name="Schleicher M."/>
            <person name="Noegel A.A."/>
            <person name="Eichinger L."/>
            <person name="Gallinger C."/>
            <person name="Pawlowski J."/>
            <person name="Sierra R."/>
            <person name="Euteneuer U."/>
            <person name="Pillet L."/>
            <person name="Moustafa A."/>
            <person name="Platzer M."/>
            <person name="Groth M."/>
            <person name="Szafranski K."/>
            <person name="Schliwa M."/>
        </authorList>
    </citation>
    <scope>NUCLEOTIDE SEQUENCE [LARGE SCALE GENOMIC DNA]</scope>
</reference>
<protein>
    <submittedName>
        <fullName evidence="5">Uncharacterized protein</fullName>
    </submittedName>
</protein>
<dbReference type="GO" id="GO:0055038">
    <property type="term" value="C:recycling endosome membrane"/>
    <property type="evidence" value="ECO:0007669"/>
    <property type="project" value="UniProtKB-SubCell"/>
</dbReference>
<keyword evidence="2" id="KW-0472">Membrane</keyword>
<dbReference type="AlphaFoldDB" id="X6LXM2"/>